<accession>A0A3M8DRU6</accession>
<dbReference type="AlphaFoldDB" id="A0A3M8DRU6"/>
<organism evidence="2 3">
    <name type="scientific">Brevibacillus nitrificans</name>
    <dbReference type="NCBI Taxonomy" id="651560"/>
    <lineage>
        <taxon>Bacteria</taxon>
        <taxon>Bacillati</taxon>
        <taxon>Bacillota</taxon>
        <taxon>Bacilli</taxon>
        <taxon>Bacillales</taxon>
        <taxon>Paenibacillaceae</taxon>
        <taxon>Brevibacillus</taxon>
    </lineage>
</organism>
<dbReference type="EMBL" id="RHHU01000002">
    <property type="protein sequence ID" value="RNB90181.1"/>
    <property type="molecule type" value="Genomic_DNA"/>
</dbReference>
<dbReference type="InterPro" id="IPR012347">
    <property type="entry name" value="Ferritin-like"/>
</dbReference>
<dbReference type="GO" id="GO:0016491">
    <property type="term" value="F:oxidoreductase activity"/>
    <property type="evidence" value="ECO:0007669"/>
    <property type="project" value="InterPro"/>
</dbReference>
<dbReference type="GO" id="GO:0046872">
    <property type="term" value="F:metal ion binding"/>
    <property type="evidence" value="ECO:0007669"/>
    <property type="project" value="InterPro"/>
</dbReference>
<feature type="domain" description="Rubrerythrin diiron-binding" evidence="1">
    <location>
        <begin position="14"/>
        <end position="129"/>
    </location>
</feature>
<gene>
    <name evidence="2" type="ORF">EDM59_01660</name>
</gene>
<sequence length="143" mass="16823">MSSGNDYYQLIQDLQKAIQGEYEAIQFYRALIPMAPPDHRKYIEQIESDERTEHIVNFSNLYRHLTGKEPSVHHGKLPTDYVSGLKKAMDDEQEAAEFYQKVYLGSNDPFVRKIFFEAMTDEMRHATRISFLYSNFFLEDGRI</sequence>
<evidence type="ECO:0000259" key="1">
    <source>
        <dbReference type="Pfam" id="PF02915"/>
    </source>
</evidence>
<name>A0A3M8DRU6_9BACL</name>
<evidence type="ECO:0000313" key="3">
    <source>
        <dbReference type="Proteomes" id="UP000269573"/>
    </source>
</evidence>
<dbReference type="InterPro" id="IPR003251">
    <property type="entry name" value="Rr_diiron-bd_dom"/>
</dbReference>
<dbReference type="RefSeq" id="WP_122922047.1">
    <property type="nucleotide sequence ID" value="NZ_RHHU01000002.1"/>
</dbReference>
<dbReference type="InterPro" id="IPR009078">
    <property type="entry name" value="Ferritin-like_SF"/>
</dbReference>
<evidence type="ECO:0000313" key="2">
    <source>
        <dbReference type="EMBL" id="RNB90181.1"/>
    </source>
</evidence>
<proteinExistence type="predicted"/>
<comment type="caution">
    <text evidence="2">The sequence shown here is derived from an EMBL/GenBank/DDBJ whole genome shotgun (WGS) entry which is preliminary data.</text>
</comment>
<keyword evidence="3" id="KW-1185">Reference proteome</keyword>
<dbReference type="Gene3D" id="1.20.1260.10">
    <property type="match status" value="1"/>
</dbReference>
<protein>
    <submittedName>
        <fullName evidence="2">Ferritin-like domain-containing protein</fullName>
    </submittedName>
</protein>
<dbReference type="CDD" id="cd00657">
    <property type="entry name" value="Ferritin_like"/>
    <property type="match status" value="1"/>
</dbReference>
<dbReference type="SUPFAM" id="SSF47240">
    <property type="entry name" value="Ferritin-like"/>
    <property type="match status" value="1"/>
</dbReference>
<dbReference type="Proteomes" id="UP000269573">
    <property type="component" value="Unassembled WGS sequence"/>
</dbReference>
<dbReference type="Pfam" id="PF02915">
    <property type="entry name" value="Rubrerythrin"/>
    <property type="match status" value="1"/>
</dbReference>
<reference evidence="2 3" key="1">
    <citation type="submission" date="2018-10" db="EMBL/GenBank/DDBJ databases">
        <title>Phylogenomics of Brevibacillus.</title>
        <authorList>
            <person name="Dunlap C."/>
        </authorList>
    </citation>
    <scope>NUCLEOTIDE SEQUENCE [LARGE SCALE GENOMIC DNA]</scope>
    <source>
        <strain evidence="2 3">JCM 15774</strain>
    </source>
</reference>